<evidence type="ECO:0000313" key="3">
    <source>
        <dbReference type="Proteomes" id="UP000257109"/>
    </source>
</evidence>
<comment type="caution">
    <text evidence="2">The sequence shown here is derived from an EMBL/GenBank/DDBJ whole genome shotgun (WGS) entry which is preliminary data.</text>
</comment>
<name>A0A371G2P4_MUCPR</name>
<dbReference type="PANTHER" id="PTHR32108">
    <property type="entry name" value="DNA-DIRECTED RNA POLYMERASE SUBUNIT ALPHA"/>
    <property type="match status" value="1"/>
</dbReference>
<evidence type="ECO:0000313" key="2">
    <source>
        <dbReference type="EMBL" id="RDX84829.1"/>
    </source>
</evidence>
<evidence type="ECO:0000256" key="1">
    <source>
        <dbReference type="SAM" id="MobiDB-lite"/>
    </source>
</evidence>
<accession>A0A371G2P4</accession>
<dbReference type="AlphaFoldDB" id="A0A371G2P4"/>
<dbReference type="EMBL" id="QJKJ01006940">
    <property type="protein sequence ID" value="RDX84829.1"/>
    <property type="molecule type" value="Genomic_DNA"/>
</dbReference>
<gene>
    <name evidence="2" type="ORF">CR513_34061</name>
</gene>
<reference evidence="2" key="1">
    <citation type="submission" date="2018-05" db="EMBL/GenBank/DDBJ databases">
        <title>Draft genome of Mucuna pruriens seed.</title>
        <authorList>
            <person name="Nnadi N.E."/>
            <person name="Vos R."/>
            <person name="Hasami M.H."/>
            <person name="Devisetty U.K."/>
            <person name="Aguiy J.C."/>
        </authorList>
    </citation>
    <scope>NUCLEOTIDE SEQUENCE [LARGE SCALE GENOMIC DNA]</scope>
    <source>
        <strain evidence="2">JCA_2017</strain>
    </source>
</reference>
<organism evidence="2 3">
    <name type="scientific">Mucuna pruriens</name>
    <name type="common">Velvet bean</name>
    <name type="synonym">Dolichos pruriens</name>
    <dbReference type="NCBI Taxonomy" id="157652"/>
    <lineage>
        <taxon>Eukaryota</taxon>
        <taxon>Viridiplantae</taxon>
        <taxon>Streptophyta</taxon>
        <taxon>Embryophyta</taxon>
        <taxon>Tracheophyta</taxon>
        <taxon>Spermatophyta</taxon>
        <taxon>Magnoliopsida</taxon>
        <taxon>eudicotyledons</taxon>
        <taxon>Gunneridae</taxon>
        <taxon>Pentapetalae</taxon>
        <taxon>rosids</taxon>
        <taxon>fabids</taxon>
        <taxon>Fabales</taxon>
        <taxon>Fabaceae</taxon>
        <taxon>Papilionoideae</taxon>
        <taxon>50 kb inversion clade</taxon>
        <taxon>NPAAA clade</taxon>
        <taxon>indigoferoid/millettioid clade</taxon>
        <taxon>Phaseoleae</taxon>
        <taxon>Mucuna</taxon>
    </lineage>
</organism>
<feature type="non-terminal residue" evidence="2">
    <location>
        <position position="1"/>
    </location>
</feature>
<sequence>MLPSPSWRYDAEVQSSGGKSEQPKDDSCVEVIVVTNIVGMSGMTHSGIIYTPEELRKEDLGKNIKMKGRESEYKLINQLNCMLARISLFSFLMNLENHRKLLTKVFNEVYVAHDNMSNKFRGIINITTNNYLTFTNEENSAKGKKA</sequence>
<keyword evidence="3" id="KW-1185">Reference proteome</keyword>
<protein>
    <submittedName>
        <fullName evidence="2">Uncharacterized protein</fullName>
    </submittedName>
</protein>
<dbReference type="PANTHER" id="PTHR32108:SF9">
    <property type="entry name" value="REVERSE TRANSCRIPTASE RNASE H-LIKE DOMAIN-CONTAINING PROTEIN"/>
    <property type="match status" value="1"/>
</dbReference>
<feature type="region of interest" description="Disordered" evidence="1">
    <location>
        <begin position="1"/>
        <end position="24"/>
    </location>
</feature>
<dbReference type="Proteomes" id="UP000257109">
    <property type="component" value="Unassembled WGS sequence"/>
</dbReference>
<proteinExistence type="predicted"/>